<dbReference type="AlphaFoldDB" id="A0A1B8G7T3"/>
<feature type="compositionally biased region" description="Polar residues" evidence="5">
    <location>
        <begin position="1"/>
        <end position="15"/>
    </location>
</feature>
<feature type="domain" description="Aromatic amino acid beta-eliminating lyase/threonine aldolase" evidence="6">
    <location>
        <begin position="115"/>
        <end position="400"/>
    </location>
</feature>
<dbReference type="OrthoDB" id="10261951at2759"/>
<dbReference type="GeneID" id="28843528"/>
<evidence type="ECO:0000256" key="3">
    <source>
        <dbReference type="ARBA" id="ARBA00022898"/>
    </source>
</evidence>
<feature type="region of interest" description="Disordered" evidence="5">
    <location>
        <begin position="448"/>
        <end position="467"/>
    </location>
</feature>
<dbReference type="NCBIfam" id="NF041359">
    <property type="entry name" value="GntG_guanitoxin"/>
    <property type="match status" value="1"/>
</dbReference>
<dbReference type="STRING" id="342668.A0A1B8G7T3"/>
<dbReference type="SUPFAM" id="SSF53383">
    <property type="entry name" value="PLP-dependent transferases"/>
    <property type="match status" value="1"/>
</dbReference>
<keyword evidence="3" id="KW-0663">Pyridoxal phosphate</keyword>
<comment type="similarity">
    <text evidence="2">Belongs to the threonine aldolase family.</text>
</comment>
<evidence type="ECO:0000256" key="4">
    <source>
        <dbReference type="ARBA" id="ARBA00023239"/>
    </source>
</evidence>
<protein>
    <recommendedName>
        <fullName evidence="6">Aromatic amino acid beta-eliminating lyase/threonine aldolase domain-containing protein</fullName>
    </recommendedName>
</protein>
<feature type="region of interest" description="Disordered" evidence="5">
    <location>
        <begin position="94"/>
        <end position="115"/>
    </location>
</feature>
<evidence type="ECO:0000259" key="6">
    <source>
        <dbReference type="Pfam" id="PF01212"/>
    </source>
</evidence>
<name>A0A1B8G7T3_9PEZI</name>
<feature type="compositionally biased region" description="Basic and acidic residues" evidence="5">
    <location>
        <begin position="448"/>
        <end position="460"/>
    </location>
</feature>
<dbReference type="EMBL" id="KV460278">
    <property type="protein sequence ID" value="OBT91884.1"/>
    <property type="molecule type" value="Genomic_DNA"/>
</dbReference>
<organism evidence="7 8">
    <name type="scientific">Pseudogymnoascus verrucosus</name>
    <dbReference type="NCBI Taxonomy" id="342668"/>
    <lineage>
        <taxon>Eukaryota</taxon>
        <taxon>Fungi</taxon>
        <taxon>Dikarya</taxon>
        <taxon>Ascomycota</taxon>
        <taxon>Pezizomycotina</taxon>
        <taxon>Leotiomycetes</taxon>
        <taxon>Thelebolales</taxon>
        <taxon>Thelebolaceae</taxon>
        <taxon>Pseudogymnoascus</taxon>
    </lineage>
</organism>
<dbReference type="PANTHER" id="PTHR48097:SF9">
    <property type="entry name" value="L-THREONINE ALDOLASE"/>
    <property type="match status" value="1"/>
</dbReference>
<dbReference type="GO" id="GO:0005829">
    <property type="term" value="C:cytosol"/>
    <property type="evidence" value="ECO:0007669"/>
    <property type="project" value="TreeGrafter"/>
</dbReference>
<evidence type="ECO:0000256" key="5">
    <source>
        <dbReference type="SAM" id="MobiDB-lite"/>
    </source>
</evidence>
<comment type="cofactor">
    <cofactor evidence="1">
        <name>pyridoxal 5'-phosphate</name>
        <dbReference type="ChEBI" id="CHEBI:597326"/>
    </cofactor>
</comment>
<feature type="compositionally biased region" description="Low complexity" evidence="5">
    <location>
        <begin position="94"/>
        <end position="114"/>
    </location>
</feature>
<feature type="region of interest" description="Disordered" evidence="5">
    <location>
        <begin position="1"/>
        <end position="46"/>
    </location>
</feature>
<gene>
    <name evidence="7" type="ORF">VE01_10142</name>
</gene>
<dbReference type="InterPro" id="IPR015422">
    <property type="entry name" value="PyrdxlP-dep_Trfase_small"/>
</dbReference>
<dbReference type="Gene3D" id="3.90.1150.10">
    <property type="entry name" value="Aspartate Aminotransferase, domain 1"/>
    <property type="match status" value="1"/>
</dbReference>
<dbReference type="Proteomes" id="UP000091956">
    <property type="component" value="Unassembled WGS sequence"/>
</dbReference>
<evidence type="ECO:0000256" key="1">
    <source>
        <dbReference type="ARBA" id="ARBA00001933"/>
    </source>
</evidence>
<dbReference type="GO" id="GO:0006567">
    <property type="term" value="P:L-threonine catabolic process"/>
    <property type="evidence" value="ECO:0007669"/>
    <property type="project" value="TreeGrafter"/>
</dbReference>
<reference evidence="7 8" key="1">
    <citation type="submission" date="2016-03" db="EMBL/GenBank/DDBJ databases">
        <title>Comparative genomics of Pseudogymnoascus destructans, the fungus causing white-nose syndrome of bats.</title>
        <authorList>
            <person name="Palmer J.M."/>
            <person name="Drees K.P."/>
            <person name="Foster J.T."/>
            <person name="Lindner D.L."/>
        </authorList>
    </citation>
    <scope>NUCLEOTIDE SEQUENCE [LARGE SCALE GENOMIC DNA]</scope>
    <source>
        <strain evidence="7 8">UAMH 10579</strain>
    </source>
</reference>
<evidence type="ECO:0000313" key="7">
    <source>
        <dbReference type="EMBL" id="OBT91884.1"/>
    </source>
</evidence>
<dbReference type="Gene3D" id="3.40.640.10">
    <property type="entry name" value="Type I PLP-dependent aspartate aminotransferase-like (Major domain)"/>
    <property type="match status" value="1"/>
</dbReference>
<dbReference type="InterPro" id="IPR015424">
    <property type="entry name" value="PyrdxlP-dep_Trfase"/>
</dbReference>
<sequence>MSKSACRQTKRTSNPHSDRLAPSQQHHRQFCQPRTATTTATPGRPSVNLKYQQRREMLSRSQRLTRAIARQQICRRLGAAAANTALARPLSTTIPLLTTTPPPSTWTSPYPSSTDFRSDVVTSPTASMLHAISSATLLDDVFCEDPSTISLETRLASLTGHESALLVLSGTMGNQLALRALLTQPPHAVLCDERAHILEWEAGGVASLSGALVQGVVAGNGRFLTLEDVKRKVVLSDDVHACPTRVISLENTLGGSIMPLDETRRIAGWARENGILMHLDGARLWEAVIAGAGGLEEYTRCFDTVSLCFSKGLGAPIGSILLGSKEVVKRARWVRKSIGGGLRQSGVVAAAARVGVEETFLGGKLKRGQEMAKRVGEMWESKGGRLEREVETNMVWLDLEAAGVGEEEWVKAAGRRGVKVGGGRVVVHYQVTEEAVGALGEAMGEVLGRERGEGGGEGKKVGFKSYG</sequence>
<evidence type="ECO:0000313" key="8">
    <source>
        <dbReference type="Proteomes" id="UP000091956"/>
    </source>
</evidence>
<keyword evidence="8" id="KW-1185">Reference proteome</keyword>
<evidence type="ECO:0000256" key="2">
    <source>
        <dbReference type="ARBA" id="ARBA00006966"/>
    </source>
</evidence>
<dbReference type="GO" id="GO:0008732">
    <property type="term" value="F:L-allo-threonine aldolase activity"/>
    <property type="evidence" value="ECO:0007669"/>
    <property type="project" value="TreeGrafter"/>
</dbReference>
<dbReference type="FunFam" id="3.40.640.10:FF:000030">
    <property type="entry name" value="Low-specificity L-threonine aldolase"/>
    <property type="match status" value="1"/>
</dbReference>
<proteinExistence type="inferred from homology"/>
<dbReference type="InterPro" id="IPR015421">
    <property type="entry name" value="PyrdxlP-dep_Trfase_major"/>
</dbReference>
<dbReference type="GO" id="GO:0006545">
    <property type="term" value="P:glycine biosynthetic process"/>
    <property type="evidence" value="ECO:0007669"/>
    <property type="project" value="TreeGrafter"/>
</dbReference>
<dbReference type="RefSeq" id="XP_018125617.1">
    <property type="nucleotide sequence ID" value="XM_018279549.2"/>
</dbReference>
<dbReference type="Pfam" id="PF01212">
    <property type="entry name" value="Beta_elim_lyase"/>
    <property type="match status" value="1"/>
</dbReference>
<reference evidence="8" key="2">
    <citation type="journal article" date="2018" name="Nat. Commun.">
        <title>Extreme sensitivity to ultraviolet light in the fungal pathogen causing white-nose syndrome of bats.</title>
        <authorList>
            <person name="Palmer J.M."/>
            <person name="Drees K.P."/>
            <person name="Foster J.T."/>
            <person name="Lindner D.L."/>
        </authorList>
    </citation>
    <scope>NUCLEOTIDE SEQUENCE [LARGE SCALE GENOMIC DNA]</scope>
    <source>
        <strain evidence="8">UAMH 10579</strain>
    </source>
</reference>
<dbReference type="PANTHER" id="PTHR48097">
    <property type="entry name" value="L-THREONINE ALDOLASE-RELATED"/>
    <property type="match status" value="1"/>
</dbReference>
<keyword evidence="4" id="KW-0456">Lyase</keyword>
<accession>A0A1B8G7T3</accession>
<dbReference type="InterPro" id="IPR023603">
    <property type="entry name" value="Low_specificity_L-TA-like"/>
</dbReference>
<dbReference type="InterPro" id="IPR001597">
    <property type="entry name" value="ArAA_b-elim_lyase/Thr_aldolase"/>
</dbReference>